<dbReference type="Proteomes" id="UP001470230">
    <property type="component" value="Unassembled WGS sequence"/>
</dbReference>
<keyword evidence="6" id="KW-0812">Transmembrane</keyword>
<comment type="caution">
    <text evidence="18">The sequence shown here is derived from an EMBL/GenBank/DDBJ whole genome shotgun (WGS) entry which is preliminary data.</text>
</comment>
<accession>A0ABR2IRN9</accession>
<name>A0ABR2IRN9_9EUKA</name>
<evidence type="ECO:0000256" key="13">
    <source>
        <dbReference type="ARBA" id="ARBA00022989"/>
    </source>
</evidence>
<evidence type="ECO:0000256" key="14">
    <source>
        <dbReference type="ARBA" id="ARBA00023134"/>
    </source>
</evidence>
<gene>
    <name evidence="18" type="ORF">M9Y10_010085</name>
</gene>
<keyword evidence="11" id="KW-0460">Magnesium</keyword>
<comment type="cofactor">
    <cofactor evidence="1">
        <name>Mg(2+)</name>
        <dbReference type="ChEBI" id="CHEBI:18420"/>
    </cofactor>
</comment>
<evidence type="ECO:0000256" key="15">
    <source>
        <dbReference type="ARBA" id="ARBA00023136"/>
    </source>
</evidence>
<keyword evidence="14" id="KW-0342">GTP-binding</keyword>
<evidence type="ECO:0000256" key="7">
    <source>
        <dbReference type="ARBA" id="ARBA00022723"/>
    </source>
</evidence>
<keyword evidence="13" id="KW-1133">Transmembrane helix</keyword>
<evidence type="ECO:0000313" key="19">
    <source>
        <dbReference type="Proteomes" id="UP001470230"/>
    </source>
</evidence>
<evidence type="ECO:0000256" key="4">
    <source>
        <dbReference type="ARBA" id="ARBA00022528"/>
    </source>
</evidence>
<dbReference type="SUPFAM" id="SSF52540">
    <property type="entry name" value="P-loop containing nucleoside triphosphate hydrolases"/>
    <property type="match status" value="1"/>
</dbReference>
<keyword evidence="8" id="KW-0547">Nucleotide-binding</keyword>
<feature type="domain" description="AIG1-type G" evidence="17">
    <location>
        <begin position="9"/>
        <end position="136"/>
    </location>
</feature>
<dbReference type="PANTHER" id="PTHR10903">
    <property type="entry name" value="GTPASE, IMAP FAMILY MEMBER-RELATED"/>
    <property type="match status" value="1"/>
</dbReference>
<evidence type="ECO:0000256" key="11">
    <source>
        <dbReference type="ARBA" id="ARBA00022842"/>
    </source>
</evidence>
<protein>
    <recommendedName>
        <fullName evidence="17">AIG1-type G domain-containing protein</fullName>
    </recommendedName>
</protein>
<keyword evidence="15" id="KW-0472">Membrane</keyword>
<dbReference type="InterPro" id="IPR045058">
    <property type="entry name" value="GIMA/IAN/Toc"/>
</dbReference>
<keyword evidence="12" id="KW-0653">Protein transport</keyword>
<dbReference type="InterPro" id="IPR006703">
    <property type="entry name" value="G_AIG1"/>
</dbReference>
<comment type="subcellular location">
    <subcellularLocation>
        <location evidence="2">Membrane</location>
        <topology evidence="2">Single-pass membrane protein</topology>
    </subcellularLocation>
    <subcellularLocation>
        <location evidence="16">Plastid</location>
        <location evidence="16">Chloroplast outer membrane</location>
    </subcellularLocation>
</comment>
<keyword evidence="7" id="KW-0479">Metal-binding</keyword>
<evidence type="ECO:0000256" key="8">
    <source>
        <dbReference type="ARBA" id="ARBA00022741"/>
    </source>
</evidence>
<dbReference type="Pfam" id="PF04548">
    <property type="entry name" value="AIG1"/>
    <property type="match status" value="1"/>
</dbReference>
<keyword evidence="19" id="KW-1185">Reference proteome</keyword>
<evidence type="ECO:0000256" key="2">
    <source>
        <dbReference type="ARBA" id="ARBA00004167"/>
    </source>
</evidence>
<evidence type="ECO:0000256" key="10">
    <source>
        <dbReference type="ARBA" id="ARBA00022805"/>
    </source>
</evidence>
<dbReference type="EMBL" id="JAPFFF010000015">
    <property type="protein sequence ID" value="KAK8867113.1"/>
    <property type="molecule type" value="Genomic_DNA"/>
</dbReference>
<sequence length="299" mass="34660">MFKEIKEVTVISIGETGVGKSENGNALLKKKDAFYISDLIGSCTSEINLKSNIINGIKVNYIDTQGLSSTNDFDEKYIFQFVNFLKNCKSGINAFFIILDIQNPRFDSRIQRMLKLINDIFNNPKYWNQVGIIFTRCYKECFNRKIGENNYKISIINFIHNLPGCENINPLIPCFFVDSKKWETDRSTQSEYGKVIKFASILQPIRTDKIKVIHIEQEPVENEILETVLVHIEQKKNEITYYYEDQERKRIIKYDGNVLFSLPKVIRTYSETVNTKHKQPPPPPLYMDGVNESAVCLIL</sequence>
<proteinExistence type="predicted"/>
<reference evidence="18 19" key="1">
    <citation type="submission" date="2024-04" db="EMBL/GenBank/DDBJ databases">
        <title>Tritrichomonas musculus Genome.</title>
        <authorList>
            <person name="Alves-Ferreira E."/>
            <person name="Grigg M."/>
            <person name="Lorenzi H."/>
            <person name="Galac M."/>
        </authorList>
    </citation>
    <scope>NUCLEOTIDE SEQUENCE [LARGE SCALE GENOMIC DNA]</scope>
    <source>
        <strain evidence="18 19">EAF2021</strain>
    </source>
</reference>
<evidence type="ECO:0000256" key="5">
    <source>
        <dbReference type="ARBA" id="ARBA00022640"/>
    </source>
</evidence>
<evidence type="ECO:0000256" key="3">
    <source>
        <dbReference type="ARBA" id="ARBA00022448"/>
    </source>
</evidence>
<keyword evidence="4" id="KW-0150">Chloroplast</keyword>
<evidence type="ECO:0000256" key="16">
    <source>
        <dbReference type="ARBA" id="ARBA00024013"/>
    </source>
</evidence>
<keyword evidence="10" id="KW-1002">Plastid outer membrane</keyword>
<organism evidence="18 19">
    <name type="scientific">Tritrichomonas musculus</name>
    <dbReference type="NCBI Taxonomy" id="1915356"/>
    <lineage>
        <taxon>Eukaryota</taxon>
        <taxon>Metamonada</taxon>
        <taxon>Parabasalia</taxon>
        <taxon>Tritrichomonadida</taxon>
        <taxon>Tritrichomonadidae</taxon>
        <taxon>Tritrichomonas</taxon>
    </lineage>
</organism>
<keyword evidence="5" id="KW-0934">Plastid</keyword>
<keyword evidence="9" id="KW-0378">Hydrolase</keyword>
<evidence type="ECO:0000259" key="17">
    <source>
        <dbReference type="Pfam" id="PF04548"/>
    </source>
</evidence>
<dbReference type="PANTHER" id="PTHR10903:SF135">
    <property type="entry name" value="TRANSLOCASE OF CHLOROPLAST 120, CHLOROPLASTIC-RELATED"/>
    <property type="match status" value="1"/>
</dbReference>
<evidence type="ECO:0000313" key="18">
    <source>
        <dbReference type="EMBL" id="KAK8867113.1"/>
    </source>
</evidence>
<evidence type="ECO:0000256" key="6">
    <source>
        <dbReference type="ARBA" id="ARBA00022692"/>
    </source>
</evidence>
<evidence type="ECO:0000256" key="1">
    <source>
        <dbReference type="ARBA" id="ARBA00001946"/>
    </source>
</evidence>
<dbReference type="Gene3D" id="3.40.50.300">
    <property type="entry name" value="P-loop containing nucleotide triphosphate hydrolases"/>
    <property type="match status" value="1"/>
</dbReference>
<dbReference type="InterPro" id="IPR027417">
    <property type="entry name" value="P-loop_NTPase"/>
</dbReference>
<evidence type="ECO:0000256" key="9">
    <source>
        <dbReference type="ARBA" id="ARBA00022801"/>
    </source>
</evidence>
<keyword evidence="3" id="KW-0813">Transport</keyword>
<evidence type="ECO:0000256" key="12">
    <source>
        <dbReference type="ARBA" id="ARBA00022927"/>
    </source>
</evidence>